<dbReference type="SUPFAM" id="SSF103473">
    <property type="entry name" value="MFS general substrate transporter"/>
    <property type="match status" value="1"/>
</dbReference>
<evidence type="ECO:0000256" key="2">
    <source>
        <dbReference type="ARBA" id="ARBA00022475"/>
    </source>
</evidence>
<feature type="transmembrane region" description="Helical" evidence="6">
    <location>
        <begin position="110"/>
        <end position="132"/>
    </location>
</feature>
<dbReference type="PANTHER" id="PTHR43124">
    <property type="entry name" value="PURINE EFFLUX PUMP PBUE"/>
    <property type="match status" value="1"/>
</dbReference>
<dbReference type="GO" id="GO:0022857">
    <property type="term" value="F:transmembrane transporter activity"/>
    <property type="evidence" value="ECO:0007669"/>
    <property type="project" value="InterPro"/>
</dbReference>
<evidence type="ECO:0000256" key="1">
    <source>
        <dbReference type="ARBA" id="ARBA00004651"/>
    </source>
</evidence>
<feature type="transmembrane region" description="Helical" evidence="6">
    <location>
        <begin position="80"/>
        <end position="98"/>
    </location>
</feature>
<proteinExistence type="predicted"/>
<evidence type="ECO:0000313" key="8">
    <source>
        <dbReference type="EMBL" id="RFA38640.1"/>
    </source>
</evidence>
<dbReference type="CDD" id="cd17473">
    <property type="entry name" value="MFS_arabinose_efflux_permease_like"/>
    <property type="match status" value="1"/>
</dbReference>
<feature type="transmembrane region" description="Helical" evidence="6">
    <location>
        <begin position="45"/>
        <end position="68"/>
    </location>
</feature>
<keyword evidence="3 6" id="KW-0812">Transmembrane</keyword>
<keyword evidence="9" id="KW-1185">Reference proteome</keyword>
<evidence type="ECO:0000259" key="7">
    <source>
        <dbReference type="PROSITE" id="PS50850"/>
    </source>
</evidence>
<feature type="transmembrane region" description="Helical" evidence="6">
    <location>
        <begin position="144"/>
        <end position="162"/>
    </location>
</feature>
<dbReference type="InterPro" id="IPR011701">
    <property type="entry name" value="MFS"/>
</dbReference>
<dbReference type="PANTHER" id="PTHR43124:SF3">
    <property type="entry name" value="CHLORAMPHENICOL EFFLUX PUMP RV0191"/>
    <property type="match status" value="1"/>
</dbReference>
<dbReference type="GO" id="GO:0005886">
    <property type="term" value="C:plasma membrane"/>
    <property type="evidence" value="ECO:0007669"/>
    <property type="project" value="UniProtKB-SubCell"/>
</dbReference>
<dbReference type="InterPro" id="IPR036259">
    <property type="entry name" value="MFS_trans_sf"/>
</dbReference>
<dbReference type="RefSeq" id="WP_116302368.1">
    <property type="nucleotide sequence ID" value="NZ_NFZV01000010.1"/>
</dbReference>
<organism evidence="8 9">
    <name type="scientific">Alkalilimnicola ehrlichii</name>
    <dbReference type="NCBI Taxonomy" id="351052"/>
    <lineage>
        <taxon>Bacteria</taxon>
        <taxon>Pseudomonadati</taxon>
        <taxon>Pseudomonadota</taxon>
        <taxon>Gammaproteobacteria</taxon>
        <taxon>Chromatiales</taxon>
        <taxon>Ectothiorhodospiraceae</taxon>
        <taxon>Alkalilimnicola</taxon>
    </lineage>
</organism>
<feature type="transmembrane region" description="Helical" evidence="6">
    <location>
        <begin position="278"/>
        <end position="295"/>
    </location>
</feature>
<evidence type="ECO:0000256" key="5">
    <source>
        <dbReference type="ARBA" id="ARBA00023136"/>
    </source>
</evidence>
<feature type="transmembrane region" description="Helical" evidence="6">
    <location>
        <begin position="364"/>
        <end position="386"/>
    </location>
</feature>
<dbReference type="AlphaFoldDB" id="A0A3E0X2B4"/>
<dbReference type="InterPro" id="IPR050189">
    <property type="entry name" value="MFS_Efflux_Transporters"/>
</dbReference>
<protein>
    <recommendedName>
        <fullName evidence="7">Major facilitator superfamily (MFS) profile domain-containing protein</fullName>
    </recommendedName>
</protein>
<feature type="transmembrane region" description="Helical" evidence="6">
    <location>
        <begin position="252"/>
        <end position="271"/>
    </location>
</feature>
<feature type="domain" description="Major facilitator superfamily (MFS) profile" evidence="7">
    <location>
        <begin position="11"/>
        <end position="399"/>
    </location>
</feature>
<evidence type="ECO:0000313" key="9">
    <source>
        <dbReference type="Proteomes" id="UP000256763"/>
    </source>
</evidence>
<reference evidence="9" key="1">
    <citation type="submission" date="2017-05" db="EMBL/GenBank/DDBJ databases">
        <authorList>
            <person name="Sharma S."/>
            <person name="Sidhu C."/>
            <person name="Pinnaka A.K."/>
        </authorList>
    </citation>
    <scope>NUCLEOTIDE SEQUENCE [LARGE SCALE GENOMIC DNA]</scope>
    <source>
        <strain evidence="9">AK93</strain>
    </source>
</reference>
<keyword evidence="4 6" id="KW-1133">Transmembrane helix</keyword>
<evidence type="ECO:0000256" key="6">
    <source>
        <dbReference type="SAM" id="Phobius"/>
    </source>
</evidence>
<feature type="transmembrane region" description="Helical" evidence="6">
    <location>
        <begin position="301"/>
        <end position="318"/>
    </location>
</feature>
<sequence length="402" mass="42455">MRAVTAASRGRNLALLIASTLTIMAGAAIAPAMPDIVAAFDDDPWAVWFVPQMLTITGLAIALSSPLIGYVLDRRSKKRVLAVSLLICGLSGCIGYFWSDSWQVLIASRLLLGAAVAGVMVSCTALLSSYYSGAARNRMMGLQAAFGGYGGVVFLALGGVLADIHWTWPFLLFCLAFPLLPVVLLTVTEPSSREALPTPLKQAPAGNAEKRGLVILCYVLGLGEMLLLYAILLHFPFQARAIGEASATEIGLATGAMMLVTATVAANYSVLKRELSHAVFHALGFFVLACGLLVLAWAESLLWASMALLLSGLGFGLVRPNTMVWLLSVAQAEQRGRVIGGITACFFIGQFLAAPLTLPLFHRYGFGAGSAWLGCALLLSGGALLIGRLVVRQRARSAEVGV</sequence>
<feature type="transmembrane region" description="Helical" evidence="6">
    <location>
        <begin position="168"/>
        <end position="187"/>
    </location>
</feature>
<feature type="transmembrane region" description="Helical" evidence="6">
    <location>
        <begin position="213"/>
        <end position="232"/>
    </location>
</feature>
<dbReference type="Pfam" id="PF07690">
    <property type="entry name" value="MFS_1"/>
    <property type="match status" value="1"/>
</dbReference>
<evidence type="ECO:0000256" key="3">
    <source>
        <dbReference type="ARBA" id="ARBA00022692"/>
    </source>
</evidence>
<dbReference type="EMBL" id="NFZW01000003">
    <property type="protein sequence ID" value="RFA38640.1"/>
    <property type="molecule type" value="Genomic_DNA"/>
</dbReference>
<dbReference type="InterPro" id="IPR020846">
    <property type="entry name" value="MFS_dom"/>
</dbReference>
<gene>
    <name evidence="8" type="ORF">CAL65_04720</name>
</gene>
<keyword evidence="2" id="KW-1003">Cell membrane</keyword>
<dbReference type="PROSITE" id="PS50850">
    <property type="entry name" value="MFS"/>
    <property type="match status" value="1"/>
</dbReference>
<dbReference type="OrthoDB" id="9812221at2"/>
<comment type="caution">
    <text evidence="8">The sequence shown here is derived from an EMBL/GenBank/DDBJ whole genome shotgun (WGS) entry which is preliminary data.</text>
</comment>
<evidence type="ECO:0000256" key="4">
    <source>
        <dbReference type="ARBA" id="ARBA00022989"/>
    </source>
</evidence>
<feature type="transmembrane region" description="Helical" evidence="6">
    <location>
        <begin position="338"/>
        <end position="358"/>
    </location>
</feature>
<accession>A0A3E0X2B4</accession>
<feature type="transmembrane region" description="Helical" evidence="6">
    <location>
        <begin position="12"/>
        <end position="33"/>
    </location>
</feature>
<name>A0A3E0X2B4_9GAMM</name>
<dbReference type="Proteomes" id="UP000256763">
    <property type="component" value="Unassembled WGS sequence"/>
</dbReference>
<comment type="subcellular location">
    <subcellularLocation>
        <location evidence="1">Cell membrane</location>
        <topology evidence="1">Multi-pass membrane protein</topology>
    </subcellularLocation>
</comment>
<dbReference type="Gene3D" id="1.20.1250.20">
    <property type="entry name" value="MFS general substrate transporter like domains"/>
    <property type="match status" value="1"/>
</dbReference>
<keyword evidence="5 6" id="KW-0472">Membrane</keyword>